<dbReference type="AlphaFoldDB" id="A0AAN9R3I4"/>
<dbReference type="SUPFAM" id="SSF81606">
    <property type="entry name" value="PP2C-like"/>
    <property type="match status" value="1"/>
</dbReference>
<accession>A0AAN9R3I4</accession>
<gene>
    <name evidence="3" type="ORF">VNO77_03049</name>
</gene>
<dbReference type="InterPro" id="IPR001932">
    <property type="entry name" value="PPM-type_phosphatase-like_dom"/>
</dbReference>
<feature type="region of interest" description="Disordered" evidence="1">
    <location>
        <begin position="227"/>
        <end position="250"/>
    </location>
</feature>
<dbReference type="PROSITE" id="PS51746">
    <property type="entry name" value="PPM_2"/>
    <property type="match status" value="1"/>
</dbReference>
<comment type="caution">
    <text evidence="3">The sequence shown here is derived from an EMBL/GenBank/DDBJ whole genome shotgun (WGS) entry which is preliminary data.</text>
</comment>
<dbReference type="InterPro" id="IPR015655">
    <property type="entry name" value="PP2C"/>
</dbReference>
<name>A0AAN9R3I4_CANGL</name>
<reference evidence="3 4" key="1">
    <citation type="submission" date="2024-01" db="EMBL/GenBank/DDBJ databases">
        <title>The genomes of 5 underutilized Papilionoideae crops provide insights into root nodulation and disease resistanc.</title>
        <authorList>
            <person name="Jiang F."/>
        </authorList>
    </citation>
    <scope>NUCLEOTIDE SEQUENCE [LARGE SCALE GENOMIC DNA]</scope>
    <source>
        <strain evidence="3">LVBAO_FW01</strain>
        <tissue evidence="3">Leaves</tissue>
    </source>
</reference>
<dbReference type="CDD" id="cd00143">
    <property type="entry name" value="PP2Cc"/>
    <property type="match status" value="1"/>
</dbReference>
<evidence type="ECO:0000256" key="1">
    <source>
        <dbReference type="SAM" id="MobiDB-lite"/>
    </source>
</evidence>
<evidence type="ECO:0000259" key="2">
    <source>
        <dbReference type="PROSITE" id="PS51746"/>
    </source>
</evidence>
<sequence>MIYFHVNRTSDDCSFADIDLDEMSGYKLCLRTLVTGFVKTDKEFLNKEQVGREFDFLTDFVNPHLVLSIEISGTTPTFVIVDRWTVTVVSVGDSRCILDIRVMLAITSLTVDHRLGENIEERERVTASGGEVGRLSIVGGAEIGPFDVGRGGLCLSRSIGDMDVGEFIVPMPYQMLVRGLYLLLMAYGMLYPQKWLQNLAEEAPRTRGLKDDTTCLIVDIILPDNELPPTPPQRVEQPDVTKNGLNSHYL</sequence>
<evidence type="ECO:0000313" key="4">
    <source>
        <dbReference type="Proteomes" id="UP001367508"/>
    </source>
</evidence>
<dbReference type="PANTHER" id="PTHR47992">
    <property type="entry name" value="PROTEIN PHOSPHATASE"/>
    <property type="match status" value="1"/>
</dbReference>
<dbReference type="GO" id="GO:0004722">
    <property type="term" value="F:protein serine/threonine phosphatase activity"/>
    <property type="evidence" value="ECO:0007669"/>
    <property type="project" value="InterPro"/>
</dbReference>
<organism evidence="3 4">
    <name type="scientific">Canavalia gladiata</name>
    <name type="common">Sword bean</name>
    <name type="synonym">Dolichos gladiatus</name>
    <dbReference type="NCBI Taxonomy" id="3824"/>
    <lineage>
        <taxon>Eukaryota</taxon>
        <taxon>Viridiplantae</taxon>
        <taxon>Streptophyta</taxon>
        <taxon>Embryophyta</taxon>
        <taxon>Tracheophyta</taxon>
        <taxon>Spermatophyta</taxon>
        <taxon>Magnoliopsida</taxon>
        <taxon>eudicotyledons</taxon>
        <taxon>Gunneridae</taxon>
        <taxon>Pentapetalae</taxon>
        <taxon>rosids</taxon>
        <taxon>fabids</taxon>
        <taxon>Fabales</taxon>
        <taxon>Fabaceae</taxon>
        <taxon>Papilionoideae</taxon>
        <taxon>50 kb inversion clade</taxon>
        <taxon>NPAAA clade</taxon>
        <taxon>indigoferoid/millettioid clade</taxon>
        <taxon>Phaseoleae</taxon>
        <taxon>Canavalia</taxon>
    </lineage>
</organism>
<proteinExistence type="predicted"/>
<dbReference type="Proteomes" id="UP001367508">
    <property type="component" value="Unassembled WGS sequence"/>
</dbReference>
<protein>
    <recommendedName>
        <fullName evidence="2">PPM-type phosphatase domain-containing protein</fullName>
    </recommendedName>
</protein>
<keyword evidence="4" id="KW-1185">Reference proteome</keyword>
<dbReference type="EMBL" id="JAYMYQ010000001">
    <property type="protein sequence ID" value="KAK7361025.1"/>
    <property type="molecule type" value="Genomic_DNA"/>
</dbReference>
<evidence type="ECO:0000313" key="3">
    <source>
        <dbReference type="EMBL" id="KAK7361025.1"/>
    </source>
</evidence>
<dbReference type="Gene3D" id="3.60.40.10">
    <property type="entry name" value="PPM-type phosphatase domain"/>
    <property type="match status" value="1"/>
</dbReference>
<dbReference type="InterPro" id="IPR036457">
    <property type="entry name" value="PPM-type-like_dom_sf"/>
</dbReference>
<feature type="domain" description="PPM-type phosphatase" evidence="2">
    <location>
        <begin position="1"/>
        <end position="220"/>
    </location>
</feature>
<dbReference type="Pfam" id="PF00481">
    <property type="entry name" value="PP2C"/>
    <property type="match status" value="1"/>
</dbReference>